<dbReference type="SUPFAM" id="SSF51905">
    <property type="entry name" value="FAD/NAD(P)-binding domain"/>
    <property type="match status" value="1"/>
</dbReference>
<keyword evidence="2" id="KW-0285">Flavoprotein</keyword>
<evidence type="ECO:0008006" key="7">
    <source>
        <dbReference type="Google" id="ProtNLM"/>
    </source>
</evidence>
<dbReference type="PANTHER" id="PTHR23023">
    <property type="entry name" value="DIMETHYLANILINE MONOOXYGENASE"/>
    <property type="match status" value="1"/>
</dbReference>
<comment type="similarity">
    <text evidence="1">Belongs to the FMO family.</text>
</comment>
<dbReference type="InterPro" id="IPR020946">
    <property type="entry name" value="Flavin_mOase-like"/>
</dbReference>
<dbReference type="InterPro" id="IPR036188">
    <property type="entry name" value="FAD/NAD-bd_sf"/>
</dbReference>
<proteinExistence type="inferred from homology"/>
<dbReference type="GeneID" id="10528972"/>
<dbReference type="AlphaFoldDB" id="E3L3V3"/>
<organism evidence="5 6">
    <name type="scientific">Puccinia graminis f. sp. tritici (strain CRL 75-36-700-3 / race SCCL)</name>
    <name type="common">Black stem rust fungus</name>
    <dbReference type="NCBI Taxonomy" id="418459"/>
    <lineage>
        <taxon>Eukaryota</taxon>
        <taxon>Fungi</taxon>
        <taxon>Dikarya</taxon>
        <taxon>Basidiomycota</taxon>
        <taxon>Pucciniomycotina</taxon>
        <taxon>Pucciniomycetes</taxon>
        <taxon>Pucciniales</taxon>
        <taxon>Pucciniaceae</taxon>
        <taxon>Puccinia</taxon>
    </lineage>
</organism>
<keyword evidence="4" id="KW-0560">Oxidoreductase</keyword>
<sequence length="519" mass="58473">MGEERTSRMHENSLDETDVVIIGAGASGLAAIKQLTTTTELDVVCFEARSGPGGVWSPENKSEKKEMRVEFDRMGRPFVRPSSPMDCSPIYDGLRTNVPKNLMAFHDQPFNVSTAEPESEFPPAGEVSRYLLQTARGVEHRIRFNSLVTRVRHRPPPDPSQPLLHAAATYKERRWIVELVEPPSSGNPTQNNHPDQESKSISCDFVLAASGHYSVPYVPFIPSLWTWPKEIIHSCVYTNPRASIFHQKTVAVIGIGPSGYDILRELAMVREAEAGGSGRQGSVEEGRKIKRLYSVASHPAKLGWDFADPEAPGWTKQITTVPRFARIEGHKIWLVDGRLLEDIDLLCFATGYLYHFPFCRPLDKPWNTHPLTYPPPIPNPPPPSFVQDPSNLPFPGAFRVHHLDQTQLFYYPDPSFGFLVLQTQVVPFPLAEYQARAIAARWSGRSPFAIVPMTDNETESKTVHGLSAPKEFEYEDELLERIGEGGEEGDSERHWGRVPAWKYKAREETPARRRRELGY</sequence>
<dbReference type="InParanoid" id="E3L3V3"/>
<evidence type="ECO:0000256" key="2">
    <source>
        <dbReference type="ARBA" id="ARBA00022630"/>
    </source>
</evidence>
<evidence type="ECO:0000256" key="3">
    <source>
        <dbReference type="ARBA" id="ARBA00022827"/>
    </source>
</evidence>
<dbReference type="KEGG" id="pgr:PGTG_16419"/>
<evidence type="ECO:0000313" key="6">
    <source>
        <dbReference type="Proteomes" id="UP000008783"/>
    </source>
</evidence>
<dbReference type="InterPro" id="IPR050346">
    <property type="entry name" value="FMO-like"/>
</dbReference>
<dbReference type="eggNOG" id="KOG1399">
    <property type="taxonomic scope" value="Eukaryota"/>
</dbReference>
<dbReference type="Pfam" id="PF00743">
    <property type="entry name" value="FMO-like"/>
    <property type="match status" value="1"/>
</dbReference>
<dbReference type="Pfam" id="PF13450">
    <property type="entry name" value="NAD_binding_8"/>
    <property type="match status" value="1"/>
</dbReference>
<dbReference type="VEuPathDB" id="FungiDB:PGTG_16419"/>
<name>E3L3V3_PUCGT</name>
<accession>E3L3V3</accession>
<evidence type="ECO:0000313" key="5">
    <source>
        <dbReference type="EMBL" id="EFP91228.2"/>
    </source>
</evidence>
<protein>
    <recommendedName>
        <fullName evidence="7">FAD/NAD(P)-binding domain-containing protein</fullName>
    </recommendedName>
</protein>
<dbReference type="FunCoup" id="E3L3V3">
    <property type="interactions" value="28"/>
</dbReference>
<dbReference type="Proteomes" id="UP000008783">
    <property type="component" value="Unassembled WGS sequence"/>
</dbReference>
<dbReference type="OrthoDB" id="66881at2759"/>
<reference evidence="6" key="2">
    <citation type="journal article" date="2011" name="Proc. Natl. Acad. Sci. U.S.A.">
        <title>Obligate biotrophy features unraveled by the genomic analysis of rust fungi.</title>
        <authorList>
            <person name="Duplessis S."/>
            <person name="Cuomo C.A."/>
            <person name="Lin Y.-C."/>
            <person name="Aerts A."/>
            <person name="Tisserant E."/>
            <person name="Veneault-Fourrey C."/>
            <person name="Joly D.L."/>
            <person name="Hacquard S."/>
            <person name="Amselem J."/>
            <person name="Cantarel B.L."/>
            <person name="Chiu R."/>
            <person name="Coutinho P.M."/>
            <person name="Feau N."/>
            <person name="Field M."/>
            <person name="Frey P."/>
            <person name="Gelhaye E."/>
            <person name="Goldberg J."/>
            <person name="Grabherr M.G."/>
            <person name="Kodira C.D."/>
            <person name="Kohler A."/>
            <person name="Kuees U."/>
            <person name="Lindquist E.A."/>
            <person name="Lucas S.M."/>
            <person name="Mago R."/>
            <person name="Mauceli E."/>
            <person name="Morin E."/>
            <person name="Murat C."/>
            <person name="Pangilinan J.L."/>
            <person name="Park R."/>
            <person name="Pearson M."/>
            <person name="Quesneville H."/>
            <person name="Rouhier N."/>
            <person name="Sakthikumar S."/>
            <person name="Salamov A.A."/>
            <person name="Schmutz J."/>
            <person name="Selles B."/>
            <person name="Shapiro H."/>
            <person name="Tanguay P."/>
            <person name="Tuskan G.A."/>
            <person name="Henrissat B."/>
            <person name="Van de Peer Y."/>
            <person name="Rouze P."/>
            <person name="Ellis J.G."/>
            <person name="Dodds P.N."/>
            <person name="Schein J.E."/>
            <person name="Zhong S."/>
            <person name="Hamelin R.C."/>
            <person name="Grigoriev I.V."/>
            <person name="Szabo L.J."/>
            <person name="Martin F."/>
        </authorList>
    </citation>
    <scope>NUCLEOTIDE SEQUENCE [LARGE SCALE GENOMIC DNA]</scope>
    <source>
        <strain evidence="6">CRL 75-36-700-3 / race SCCL</strain>
    </source>
</reference>
<dbReference type="GO" id="GO:0050660">
    <property type="term" value="F:flavin adenine dinucleotide binding"/>
    <property type="evidence" value="ECO:0007669"/>
    <property type="project" value="InterPro"/>
</dbReference>
<dbReference type="HOGENOM" id="CLU_006909_5_0_1"/>
<dbReference type="RefSeq" id="XP_003335647.2">
    <property type="nucleotide sequence ID" value="XM_003335599.2"/>
</dbReference>
<dbReference type="Gene3D" id="3.50.50.60">
    <property type="entry name" value="FAD/NAD(P)-binding domain"/>
    <property type="match status" value="2"/>
</dbReference>
<gene>
    <name evidence="5" type="ORF">PGTG_16419</name>
</gene>
<dbReference type="GO" id="GO:0050661">
    <property type="term" value="F:NADP binding"/>
    <property type="evidence" value="ECO:0007669"/>
    <property type="project" value="InterPro"/>
</dbReference>
<dbReference type="GO" id="GO:0004497">
    <property type="term" value="F:monooxygenase activity"/>
    <property type="evidence" value="ECO:0000318"/>
    <property type="project" value="GO_Central"/>
</dbReference>
<dbReference type="FunFam" id="3.50.50.60:FF:000385">
    <property type="entry name" value="FMO1p Flavin-containing monooxygenase"/>
    <property type="match status" value="1"/>
</dbReference>
<evidence type="ECO:0000256" key="1">
    <source>
        <dbReference type="ARBA" id="ARBA00009183"/>
    </source>
</evidence>
<dbReference type="GO" id="GO:0004499">
    <property type="term" value="F:N,N-dimethylaniline monooxygenase activity"/>
    <property type="evidence" value="ECO:0007669"/>
    <property type="project" value="InterPro"/>
</dbReference>
<dbReference type="EMBL" id="DS178343">
    <property type="protein sequence ID" value="EFP91228.2"/>
    <property type="molecule type" value="Genomic_DNA"/>
</dbReference>
<keyword evidence="3" id="KW-0274">FAD</keyword>
<evidence type="ECO:0000256" key="4">
    <source>
        <dbReference type="ARBA" id="ARBA00023002"/>
    </source>
</evidence>
<reference key="1">
    <citation type="submission" date="2007-01" db="EMBL/GenBank/DDBJ databases">
        <title>The Genome Sequence of Puccinia graminis f. sp. tritici Strain CRL 75-36-700-3.</title>
        <authorList>
            <consortium name="The Broad Institute Genome Sequencing Platform"/>
            <person name="Birren B."/>
            <person name="Lander E."/>
            <person name="Galagan J."/>
            <person name="Nusbaum C."/>
            <person name="Devon K."/>
            <person name="Cuomo C."/>
            <person name="Jaffe D."/>
            <person name="Butler J."/>
            <person name="Alvarez P."/>
            <person name="Gnerre S."/>
            <person name="Grabherr M."/>
            <person name="Mauceli E."/>
            <person name="Brockman W."/>
            <person name="Young S."/>
            <person name="LaButti K."/>
            <person name="Sykes S."/>
            <person name="DeCaprio D."/>
            <person name="Crawford M."/>
            <person name="Koehrsen M."/>
            <person name="Engels R."/>
            <person name="Montgomery P."/>
            <person name="Pearson M."/>
            <person name="Howarth C."/>
            <person name="Larson L."/>
            <person name="White J."/>
            <person name="Zeng Q."/>
            <person name="Kodira C."/>
            <person name="Yandava C."/>
            <person name="Alvarado L."/>
            <person name="O'Leary S."/>
            <person name="Szabo L."/>
            <person name="Dean R."/>
            <person name="Schein J."/>
        </authorList>
    </citation>
    <scope>NUCLEOTIDE SEQUENCE</scope>
    <source>
        <strain>CRL 75-36-700-3</strain>
    </source>
</reference>
<keyword evidence="6" id="KW-1185">Reference proteome</keyword>